<sequence>MSPNQDGTYFSEPLFEGLGDPSRKGGIDAEGEKTGQEYLTATATRAIIFEADNKDLGLVCFLGVGMTKVSTCDITVKEGQYVKKGDESGMFHFGGSTHCVLFRKEVGLDGFPNTENPENNVPVRSQLAVVKKSN</sequence>
<dbReference type="PANTHER" id="PTHR10067:SF9">
    <property type="entry name" value="PHOSPHATIDYLSERINE DECARBOXYLASE FAMILY PROTEIN (AFU_ORTHOLOGUE AFUA_7G01730)"/>
    <property type="match status" value="1"/>
</dbReference>
<dbReference type="PANTHER" id="PTHR10067">
    <property type="entry name" value="PHOSPHATIDYLSERINE DECARBOXYLASE"/>
    <property type="match status" value="1"/>
</dbReference>
<dbReference type="OrthoDB" id="5973539at2759"/>
<feature type="compositionally biased region" description="Basic and acidic residues" evidence="3">
    <location>
        <begin position="21"/>
        <end position="31"/>
    </location>
</feature>
<dbReference type="GO" id="GO:0004609">
    <property type="term" value="F:phosphatidylserine decarboxylase activity"/>
    <property type="evidence" value="ECO:0007669"/>
    <property type="project" value="InterPro"/>
</dbReference>
<evidence type="ECO:0000256" key="1">
    <source>
        <dbReference type="ARBA" id="ARBA00022793"/>
    </source>
</evidence>
<keyword evidence="1" id="KW-0210">Decarboxylase</keyword>
<name>A0A9P4G9V1_9PLEO</name>
<dbReference type="AlphaFoldDB" id="A0A9P4G9V1"/>
<dbReference type="InterPro" id="IPR003817">
    <property type="entry name" value="PS_Dcarbxylase"/>
</dbReference>
<dbReference type="GO" id="GO:0006646">
    <property type="term" value="P:phosphatidylethanolamine biosynthetic process"/>
    <property type="evidence" value="ECO:0007669"/>
    <property type="project" value="TreeGrafter"/>
</dbReference>
<dbReference type="GO" id="GO:0005739">
    <property type="term" value="C:mitochondrion"/>
    <property type="evidence" value="ECO:0007669"/>
    <property type="project" value="TreeGrafter"/>
</dbReference>
<keyword evidence="5" id="KW-1185">Reference proteome</keyword>
<proteinExistence type="predicted"/>
<evidence type="ECO:0000256" key="2">
    <source>
        <dbReference type="ARBA" id="ARBA00023239"/>
    </source>
</evidence>
<accession>A0A9P4G9V1</accession>
<evidence type="ECO:0000313" key="4">
    <source>
        <dbReference type="EMBL" id="KAF1841697.1"/>
    </source>
</evidence>
<dbReference type="EMBL" id="ML976618">
    <property type="protein sequence ID" value="KAF1841697.1"/>
    <property type="molecule type" value="Genomic_DNA"/>
</dbReference>
<dbReference type="Proteomes" id="UP000800039">
    <property type="component" value="Unassembled WGS sequence"/>
</dbReference>
<dbReference type="RefSeq" id="XP_040784260.1">
    <property type="nucleotide sequence ID" value="XM_040937227.1"/>
</dbReference>
<evidence type="ECO:0000256" key="3">
    <source>
        <dbReference type="SAM" id="MobiDB-lite"/>
    </source>
</evidence>
<keyword evidence="2" id="KW-0456">Lyase</keyword>
<organism evidence="4 5">
    <name type="scientific">Cucurbitaria berberidis CBS 394.84</name>
    <dbReference type="NCBI Taxonomy" id="1168544"/>
    <lineage>
        <taxon>Eukaryota</taxon>
        <taxon>Fungi</taxon>
        <taxon>Dikarya</taxon>
        <taxon>Ascomycota</taxon>
        <taxon>Pezizomycotina</taxon>
        <taxon>Dothideomycetes</taxon>
        <taxon>Pleosporomycetidae</taxon>
        <taxon>Pleosporales</taxon>
        <taxon>Pleosporineae</taxon>
        <taxon>Cucurbitariaceae</taxon>
        <taxon>Cucurbitaria</taxon>
    </lineage>
</organism>
<dbReference type="GeneID" id="63854477"/>
<protein>
    <recommendedName>
        <fullName evidence="6">Phosphatidylserine decarboxylase</fullName>
    </recommendedName>
</protein>
<reference evidence="4" key="1">
    <citation type="submission" date="2020-01" db="EMBL/GenBank/DDBJ databases">
        <authorList>
            <consortium name="DOE Joint Genome Institute"/>
            <person name="Haridas S."/>
            <person name="Albert R."/>
            <person name="Binder M."/>
            <person name="Bloem J."/>
            <person name="Labutti K."/>
            <person name="Salamov A."/>
            <person name="Andreopoulos B."/>
            <person name="Baker S.E."/>
            <person name="Barry K."/>
            <person name="Bills G."/>
            <person name="Bluhm B.H."/>
            <person name="Cannon C."/>
            <person name="Castanera R."/>
            <person name="Culley D.E."/>
            <person name="Daum C."/>
            <person name="Ezra D."/>
            <person name="Gonzalez J.B."/>
            <person name="Henrissat B."/>
            <person name="Kuo A."/>
            <person name="Liang C."/>
            <person name="Lipzen A."/>
            <person name="Lutzoni F."/>
            <person name="Magnuson J."/>
            <person name="Mondo S."/>
            <person name="Nolan M."/>
            <person name="Ohm R."/>
            <person name="Pangilinan J."/>
            <person name="Park H.-J."/>
            <person name="Ramirez L."/>
            <person name="Alfaro M."/>
            <person name="Sun H."/>
            <person name="Tritt A."/>
            <person name="Yoshinaga Y."/>
            <person name="Zwiers L.-H."/>
            <person name="Turgeon B.G."/>
            <person name="Goodwin S.B."/>
            <person name="Spatafora J.W."/>
            <person name="Crous P.W."/>
            <person name="Grigoriev I.V."/>
        </authorList>
    </citation>
    <scope>NUCLEOTIDE SEQUENCE</scope>
    <source>
        <strain evidence="4">CBS 394.84</strain>
    </source>
</reference>
<evidence type="ECO:0000313" key="5">
    <source>
        <dbReference type="Proteomes" id="UP000800039"/>
    </source>
</evidence>
<comment type="caution">
    <text evidence="4">The sequence shown here is derived from an EMBL/GenBank/DDBJ whole genome shotgun (WGS) entry which is preliminary data.</text>
</comment>
<feature type="region of interest" description="Disordered" evidence="3">
    <location>
        <begin position="1"/>
        <end position="31"/>
    </location>
</feature>
<gene>
    <name evidence="4" type="ORF">K460DRAFT_409152</name>
</gene>
<dbReference type="Pfam" id="PF02666">
    <property type="entry name" value="PS_Dcarbxylase"/>
    <property type="match status" value="1"/>
</dbReference>
<evidence type="ECO:0008006" key="6">
    <source>
        <dbReference type="Google" id="ProtNLM"/>
    </source>
</evidence>